<feature type="region of interest" description="Disordered" evidence="1">
    <location>
        <begin position="50"/>
        <end position="73"/>
    </location>
</feature>
<feature type="compositionally biased region" description="Basic residues" evidence="1">
    <location>
        <begin position="63"/>
        <end position="73"/>
    </location>
</feature>
<gene>
    <name evidence="3" type="ORF">SH580_20100</name>
</gene>
<organism evidence="3 4">
    <name type="scientific">Coraliomargarita algicola</name>
    <dbReference type="NCBI Taxonomy" id="3092156"/>
    <lineage>
        <taxon>Bacteria</taxon>
        <taxon>Pseudomonadati</taxon>
        <taxon>Verrucomicrobiota</taxon>
        <taxon>Opitutia</taxon>
        <taxon>Puniceicoccales</taxon>
        <taxon>Coraliomargaritaceae</taxon>
        <taxon>Coraliomargarita</taxon>
    </lineage>
</organism>
<evidence type="ECO:0008006" key="5">
    <source>
        <dbReference type="Google" id="ProtNLM"/>
    </source>
</evidence>
<keyword evidence="4" id="KW-1185">Reference proteome</keyword>
<dbReference type="RefSeq" id="WP_319832603.1">
    <property type="nucleotide sequence ID" value="NZ_CP138858.1"/>
</dbReference>
<name>A0ABZ0RL36_9BACT</name>
<feature type="transmembrane region" description="Helical" evidence="2">
    <location>
        <begin position="6"/>
        <end position="29"/>
    </location>
</feature>
<protein>
    <recommendedName>
        <fullName evidence="5">Cbb3-type cytochrome oxidase assembly protein CcoS</fullName>
    </recommendedName>
</protein>
<evidence type="ECO:0000256" key="1">
    <source>
        <dbReference type="SAM" id="MobiDB-lite"/>
    </source>
</evidence>
<sequence length="73" mass="8316">MDVDSYTSILPLITLGVLFFIVAVSMLYWSAKKGQLRNFDSQAKVIFTDEEPEGQVSDSFPTKNKKKNKNRDN</sequence>
<dbReference type="EMBL" id="CP138858">
    <property type="protein sequence ID" value="WPJ95725.1"/>
    <property type="molecule type" value="Genomic_DNA"/>
</dbReference>
<dbReference type="Proteomes" id="UP001324993">
    <property type="component" value="Chromosome"/>
</dbReference>
<proteinExistence type="predicted"/>
<reference evidence="3 4" key="1">
    <citation type="submission" date="2023-11" db="EMBL/GenBank/DDBJ databases">
        <title>Coraliomargarita sp. nov., isolated from marine algae.</title>
        <authorList>
            <person name="Lee J.K."/>
            <person name="Baek J.H."/>
            <person name="Kim J.M."/>
            <person name="Choi D.G."/>
            <person name="Jeon C.O."/>
        </authorList>
    </citation>
    <scope>NUCLEOTIDE SEQUENCE [LARGE SCALE GENOMIC DNA]</scope>
    <source>
        <strain evidence="3 4">J2-16</strain>
    </source>
</reference>
<evidence type="ECO:0000313" key="4">
    <source>
        <dbReference type="Proteomes" id="UP001324993"/>
    </source>
</evidence>
<evidence type="ECO:0000256" key="2">
    <source>
        <dbReference type="SAM" id="Phobius"/>
    </source>
</evidence>
<evidence type="ECO:0000313" key="3">
    <source>
        <dbReference type="EMBL" id="WPJ95725.1"/>
    </source>
</evidence>
<keyword evidence="2" id="KW-0812">Transmembrane</keyword>
<accession>A0ABZ0RL36</accession>
<keyword evidence="2" id="KW-1133">Transmembrane helix</keyword>
<keyword evidence="2" id="KW-0472">Membrane</keyword>